<dbReference type="RefSeq" id="WP_170303493.1">
    <property type="nucleotide sequence ID" value="NZ_BKAJ01000118.1"/>
</dbReference>
<dbReference type="PRINTS" id="PR00313">
    <property type="entry name" value="CABNDNGRPT"/>
</dbReference>
<dbReference type="Proteomes" id="UP000321058">
    <property type="component" value="Unassembled WGS sequence"/>
</dbReference>
<evidence type="ECO:0008006" key="3">
    <source>
        <dbReference type="Google" id="ProtNLM"/>
    </source>
</evidence>
<dbReference type="InterPro" id="IPR011049">
    <property type="entry name" value="Serralysin-like_metalloprot_C"/>
</dbReference>
<dbReference type="EMBL" id="BKAJ01000118">
    <property type="protein sequence ID" value="GEP59055.1"/>
    <property type="molecule type" value="Genomic_DNA"/>
</dbReference>
<dbReference type="SUPFAM" id="SSF51120">
    <property type="entry name" value="beta-Roll"/>
    <property type="match status" value="1"/>
</dbReference>
<name>A0A512NJF5_9HYPH</name>
<dbReference type="InterPro" id="IPR018511">
    <property type="entry name" value="Hemolysin-typ_Ca-bd_CS"/>
</dbReference>
<organism evidence="1 2">
    <name type="scientific">Reyranella soli</name>
    <dbReference type="NCBI Taxonomy" id="1230389"/>
    <lineage>
        <taxon>Bacteria</taxon>
        <taxon>Pseudomonadati</taxon>
        <taxon>Pseudomonadota</taxon>
        <taxon>Alphaproteobacteria</taxon>
        <taxon>Hyphomicrobiales</taxon>
        <taxon>Reyranellaceae</taxon>
        <taxon>Reyranella</taxon>
    </lineage>
</organism>
<dbReference type="SUPFAM" id="SSF51126">
    <property type="entry name" value="Pectin lyase-like"/>
    <property type="match status" value="1"/>
</dbReference>
<dbReference type="InterPro" id="IPR012334">
    <property type="entry name" value="Pectin_lyas_fold"/>
</dbReference>
<dbReference type="AlphaFoldDB" id="A0A512NJF5"/>
<dbReference type="GO" id="GO:0005509">
    <property type="term" value="F:calcium ion binding"/>
    <property type="evidence" value="ECO:0007669"/>
    <property type="project" value="InterPro"/>
</dbReference>
<evidence type="ECO:0000313" key="1">
    <source>
        <dbReference type="EMBL" id="GEP59055.1"/>
    </source>
</evidence>
<dbReference type="Gene3D" id="2.150.10.10">
    <property type="entry name" value="Serralysin-like metalloprotease, C-terminal"/>
    <property type="match status" value="1"/>
</dbReference>
<proteinExistence type="predicted"/>
<accession>A0A512NJF5</accession>
<dbReference type="PROSITE" id="PS00330">
    <property type="entry name" value="HEMOLYSIN_CALCIUM"/>
    <property type="match status" value="1"/>
</dbReference>
<protein>
    <recommendedName>
        <fullName evidence="3">Right handed beta helix domain-containing protein</fullName>
    </recommendedName>
</protein>
<dbReference type="Gene3D" id="2.160.20.10">
    <property type="entry name" value="Single-stranded right-handed beta-helix, Pectin lyase-like"/>
    <property type="match status" value="1"/>
</dbReference>
<sequence>MATLNVGAGQAYSTLAAAVGASRDGDTIAVQAGTYVNDFATISKDITIVGVGGTANFVATVAPPNGKGIFVTQGDVTIQNLSFSGAAVSDMNGAGIRYESGNLVIIDSYFHDNQDGLLANADPNGTIRIVGSEFANNGAGDGYSHNLYVNNIASLVIDDSYFHDADVGHQIKSRAQSTTITNSRIYDGDGTGSYSIDLPNGGVGVIRNNVIQQGPNSDNPVIIHYGGESAAYAGSSLLVEDNVVVNDMSGSSSARLLNNATTVTGIVDDNSVWGLTAGQIASGSATVSDTIFLSTHPTLDTSPGGGGGGVGGGDDGGPAAVGVVTGLSEDTGTLGDFITSVATQTVHGAYTGTLAAGDLLQVSANDSTWVSATADAGTWTAEVTLLPGEHTLSVRTVDDGGNIVNGTGHAYNLENTGGGDGGGDAGGGGTIFGTPGADMLVGTAGADTMSGLAGNDEYVVNHAGDVVIEANGQGTDTVLSSVSYRLPWGQSIEDLTLTGDGNIDGRGNSLNNVLEGTTGNNVLRGGGGDDTLSGGLGNDVLAGGSGRDIEIGGAGADRFDFNALNESGHTSDTRDQIVGFEQGIDKIDFSTIDANTIARGNQAFTFIGDSAFHGAAGELHQQVMDGNTIVSGDINGDAVADFQIQLNGAFTLTPSDFIL</sequence>
<gene>
    <name evidence="1" type="ORF">RSO01_62210</name>
</gene>
<dbReference type="InterPro" id="IPR001343">
    <property type="entry name" value="Hemolysn_Ca-bd"/>
</dbReference>
<keyword evidence="2" id="KW-1185">Reference proteome</keyword>
<dbReference type="Pfam" id="PF00353">
    <property type="entry name" value="HemolysinCabind"/>
    <property type="match status" value="2"/>
</dbReference>
<reference evidence="1 2" key="1">
    <citation type="submission" date="2019-07" db="EMBL/GenBank/DDBJ databases">
        <title>Whole genome shotgun sequence of Reyranella soli NBRC 108950.</title>
        <authorList>
            <person name="Hosoyama A."/>
            <person name="Uohara A."/>
            <person name="Ohji S."/>
            <person name="Ichikawa N."/>
        </authorList>
    </citation>
    <scope>NUCLEOTIDE SEQUENCE [LARGE SCALE GENOMIC DNA]</scope>
    <source>
        <strain evidence="1 2">NBRC 108950</strain>
    </source>
</reference>
<dbReference type="InterPro" id="IPR011050">
    <property type="entry name" value="Pectin_lyase_fold/virulence"/>
</dbReference>
<comment type="caution">
    <text evidence="1">The sequence shown here is derived from an EMBL/GenBank/DDBJ whole genome shotgun (WGS) entry which is preliminary data.</text>
</comment>
<dbReference type="Gene3D" id="2.60.40.10">
    <property type="entry name" value="Immunoglobulins"/>
    <property type="match status" value="1"/>
</dbReference>
<dbReference type="InterPro" id="IPR013783">
    <property type="entry name" value="Ig-like_fold"/>
</dbReference>
<evidence type="ECO:0000313" key="2">
    <source>
        <dbReference type="Proteomes" id="UP000321058"/>
    </source>
</evidence>